<evidence type="ECO:0008006" key="2">
    <source>
        <dbReference type="Google" id="ProtNLM"/>
    </source>
</evidence>
<accession>A0AAU7VAX6</accession>
<proteinExistence type="predicted"/>
<reference evidence="1" key="1">
    <citation type="submission" date="2023-11" db="EMBL/GenBank/DDBJ databases">
        <title>Scrofimicrobium hongkongense sp. nov., isolated from a patient with peritonitis.</title>
        <authorList>
            <person name="Lao H.Y."/>
            <person name="Wong A.Y.P."/>
            <person name="Ng T.L."/>
            <person name="Wong R.Y.L."/>
            <person name="Yau M.C.Y."/>
            <person name="Lam J.Y.W."/>
            <person name="Siu G.K.H."/>
        </authorList>
    </citation>
    <scope>NUCLEOTIDE SEQUENCE</scope>
    <source>
        <strain evidence="1">R131</strain>
    </source>
</reference>
<name>A0AAU7VAX6_9ACTO</name>
<evidence type="ECO:0000313" key="1">
    <source>
        <dbReference type="EMBL" id="XBW08579.1"/>
    </source>
</evidence>
<sequence length="97" mass="11175">MRRSKKWSRTHRDLGEFSPQIRHSEVGPGGYDYQVQRVRGSAKTYRCPGCNQVIAAQVDHVVAWREESLLGWDSGVETRRHWHESCWARGLAIDGKP</sequence>
<dbReference type="KEGG" id="sapp:SAC06_03185"/>
<dbReference type="EMBL" id="CP138335">
    <property type="protein sequence ID" value="XBW08579.1"/>
    <property type="molecule type" value="Genomic_DNA"/>
</dbReference>
<organism evidence="1">
    <name type="scientific">Scrofimicrobium appendicitidis</name>
    <dbReference type="NCBI Taxonomy" id="3079930"/>
    <lineage>
        <taxon>Bacteria</taxon>
        <taxon>Bacillati</taxon>
        <taxon>Actinomycetota</taxon>
        <taxon>Actinomycetes</taxon>
        <taxon>Actinomycetales</taxon>
        <taxon>Actinomycetaceae</taxon>
        <taxon>Scrofimicrobium</taxon>
    </lineage>
</organism>
<gene>
    <name evidence="1" type="ORF">SAC06_03185</name>
</gene>
<dbReference type="RefSeq" id="WP_350258779.1">
    <property type="nucleotide sequence ID" value="NZ_CP138335.1"/>
</dbReference>
<protein>
    <recommendedName>
        <fullName evidence="2">ATP/GTP-binding protein</fullName>
    </recommendedName>
</protein>
<dbReference type="AlphaFoldDB" id="A0AAU7VAX6"/>